<feature type="compositionally biased region" description="Basic and acidic residues" evidence="4">
    <location>
        <begin position="986"/>
        <end position="995"/>
    </location>
</feature>
<dbReference type="GO" id="GO:0000226">
    <property type="term" value="P:microtubule cytoskeleton organization"/>
    <property type="evidence" value="ECO:0007669"/>
    <property type="project" value="TreeGrafter"/>
</dbReference>
<keyword evidence="3" id="KW-0067">ATP-binding</keyword>
<name>A0AAW2HZK1_9NEOP</name>
<feature type="compositionally biased region" description="Low complexity" evidence="4">
    <location>
        <begin position="960"/>
        <end position="973"/>
    </location>
</feature>
<dbReference type="PANTHER" id="PTHR12241:SF162">
    <property type="entry name" value="TUBULIN MONOGLUTAMYLASE TTLL4"/>
    <property type="match status" value="1"/>
</dbReference>
<feature type="region of interest" description="Disordered" evidence="4">
    <location>
        <begin position="199"/>
        <end position="230"/>
    </location>
</feature>
<proteinExistence type="predicted"/>
<dbReference type="SUPFAM" id="SSF56059">
    <property type="entry name" value="Glutathione synthetase ATP-binding domain-like"/>
    <property type="match status" value="1"/>
</dbReference>
<organism evidence="5">
    <name type="scientific">Menopon gallinae</name>
    <name type="common">poultry shaft louse</name>
    <dbReference type="NCBI Taxonomy" id="328185"/>
    <lineage>
        <taxon>Eukaryota</taxon>
        <taxon>Metazoa</taxon>
        <taxon>Ecdysozoa</taxon>
        <taxon>Arthropoda</taxon>
        <taxon>Hexapoda</taxon>
        <taxon>Insecta</taxon>
        <taxon>Pterygota</taxon>
        <taxon>Neoptera</taxon>
        <taxon>Paraneoptera</taxon>
        <taxon>Psocodea</taxon>
        <taxon>Troctomorpha</taxon>
        <taxon>Phthiraptera</taxon>
        <taxon>Amblycera</taxon>
        <taxon>Menoponidae</taxon>
        <taxon>Menopon</taxon>
    </lineage>
</organism>
<gene>
    <name evidence="5" type="ORF">PYX00_003025</name>
</gene>
<dbReference type="GO" id="GO:0070740">
    <property type="term" value="F:tubulin-glutamic acid ligase activity"/>
    <property type="evidence" value="ECO:0007669"/>
    <property type="project" value="TreeGrafter"/>
</dbReference>
<dbReference type="InterPro" id="IPR004344">
    <property type="entry name" value="TTL/TTLL_fam"/>
</dbReference>
<dbReference type="GO" id="GO:0036064">
    <property type="term" value="C:ciliary basal body"/>
    <property type="evidence" value="ECO:0007669"/>
    <property type="project" value="TreeGrafter"/>
</dbReference>
<keyword evidence="2" id="KW-0547">Nucleotide-binding</keyword>
<evidence type="ECO:0000313" key="5">
    <source>
        <dbReference type="EMBL" id="KAL0275036.1"/>
    </source>
</evidence>
<feature type="compositionally biased region" description="Polar residues" evidence="4">
    <location>
        <begin position="329"/>
        <end position="355"/>
    </location>
</feature>
<evidence type="ECO:0000256" key="2">
    <source>
        <dbReference type="ARBA" id="ARBA00022741"/>
    </source>
</evidence>
<accession>A0AAW2HZK1</accession>
<dbReference type="GO" id="GO:0005524">
    <property type="term" value="F:ATP binding"/>
    <property type="evidence" value="ECO:0007669"/>
    <property type="project" value="UniProtKB-KW"/>
</dbReference>
<dbReference type="Pfam" id="PF03133">
    <property type="entry name" value="TTL"/>
    <property type="match status" value="1"/>
</dbReference>
<evidence type="ECO:0008006" key="6">
    <source>
        <dbReference type="Google" id="ProtNLM"/>
    </source>
</evidence>
<dbReference type="PANTHER" id="PTHR12241">
    <property type="entry name" value="TUBULIN POLYGLUTAMYLASE"/>
    <property type="match status" value="1"/>
</dbReference>
<comment type="caution">
    <text evidence="5">The sequence shown here is derived from an EMBL/GenBank/DDBJ whole genome shotgun (WGS) entry which is preliminary data.</text>
</comment>
<reference evidence="5" key="1">
    <citation type="journal article" date="2024" name="Gigascience">
        <title>Chromosome-level genome of the poultry shaft louse Menopon gallinae provides insight into the host-switching and adaptive evolution of parasitic lice.</title>
        <authorList>
            <person name="Xu Y."/>
            <person name="Ma L."/>
            <person name="Liu S."/>
            <person name="Liang Y."/>
            <person name="Liu Q."/>
            <person name="He Z."/>
            <person name="Tian L."/>
            <person name="Duan Y."/>
            <person name="Cai W."/>
            <person name="Li H."/>
            <person name="Song F."/>
        </authorList>
    </citation>
    <scope>NUCLEOTIDE SEQUENCE</scope>
    <source>
        <strain evidence="5">Cailab_2023a</strain>
    </source>
</reference>
<protein>
    <recommendedName>
        <fullName evidence="6">Tubulin polyglutamylase TTLL4</fullName>
    </recommendedName>
</protein>
<dbReference type="PROSITE" id="PS51221">
    <property type="entry name" value="TTL"/>
    <property type="match status" value="1"/>
</dbReference>
<keyword evidence="1" id="KW-0436">Ligase</keyword>
<feature type="region of interest" description="Disordered" evidence="4">
    <location>
        <begin position="260"/>
        <end position="376"/>
    </location>
</feature>
<feature type="compositionally biased region" description="Acidic residues" evidence="4">
    <location>
        <begin position="975"/>
        <end position="985"/>
    </location>
</feature>
<feature type="compositionally biased region" description="Acidic residues" evidence="4">
    <location>
        <begin position="297"/>
        <end position="313"/>
    </location>
</feature>
<dbReference type="GO" id="GO:0015631">
    <property type="term" value="F:tubulin binding"/>
    <property type="evidence" value="ECO:0007669"/>
    <property type="project" value="TreeGrafter"/>
</dbReference>
<feature type="region of interest" description="Disordered" evidence="4">
    <location>
        <begin position="1028"/>
        <end position="1048"/>
    </location>
</feature>
<evidence type="ECO:0000256" key="4">
    <source>
        <dbReference type="SAM" id="MobiDB-lite"/>
    </source>
</evidence>
<dbReference type="Gene3D" id="3.30.470.20">
    <property type="entry name" value="ATP-grasp fold, B domain"/>
    <property type="match status" value="1"/>
</dbReference>
<sequence>MTWCSVCDHNKTRRRCQSEGMYQEMDPLKELNRCCDKGCDYNHYSLHHSQMKKTDIESEEKKRLCSDNTEMEIGDACLGNKKHPTKSHKDKYLLAERNSHQDTANNSISLPSMYENSRKVPVGFCHRNRDFNLKYENIRSGYSKYHSIGDSPGVELPDKSGSYFEQDRHSTDMREKYIREMEILRSKLNILKGEIAADGKRLRQRSESEPGFPEIAGGVPKRARDNSPKFKYGHRKLPVSPPLNHFCGCHVKKQVRCKEMKNDTHQSQTSKASHQNNTTSEVLNSPNKSSKEKAIEDLSELDQEGNTCDEEVQNQEGDTNVSEDDNHSVESNATSASKDSNTPSQVGETLSTISLNEAPKKEVNDGENDADCEPQSVEVPLPVPEHISEVEEKKTEIETMYNTFRVSLFPNVPPYVKFFMHDFKGPALPADITRLLKWKLSSITPIVIRRTLLNSGFKLVRSEFLGGSFDQYYNLLYIPLHRKEDRKTSHIGGSRPKKHVKESNDWTGQWGKHMKSFVFRTLKDFQKLNHFPGTFQIGRKDRLWKNLFRLMVKFGKKEFGFIPKTYILPQDSKLLRTAWEKASGLGKGQWIVKPPAAARGTGIKVVHKWGQIPKKRPLIVQKYIAKPYLINGSKFDLRLYVLMTSIHPLRIYLYDDGLVRFASVKYSEDVECLSDRFMHLTNYSINKLSTQYCANEDASSCRGHKWTLKALWTYLTKQGVNVKVLRKNLIDLVIKTIISGESNINILSKNNLPSRYCSYELFGIDVLLDYTLKPWLLEVNISPSLHSASPLDLAVKGPLVRELLNIAGFQIPSKLTKEQEEGFLESFGLKDRIHSLCYDKRIYWTTLSREERLKQETHHSMTRNEYLESILKDLTPDDVRHLIQFEDELTQLSRFEKVFPTPRTHVYHQYFESPRYYNMMFDAWETKYHKNRADGIKLLESLCEQKLHLVIPFNGGKVKSSPSQSELSSQALPDGEAEPDSECEVESSKGSETTKDGGVTETKKAKSRTLLRPSVVSKPMVRASFSIERRLRARHSPRPIPDREGKKEEALEVKDEVAAAEYSLQLLSEVQQQQESNSTSLKLVPESNIDTIKQYPSCNLENSIINETLNNGRNIISTPKHNTCIKMNTSS</sequence>
<dbReference type="EMBL" id="JARGDH010000002">
    <property type="protein sequence ID" value="KAL0275036.1"/>
    <property type="molecule type" value="Genomic_DNA"/>
</dbReference>
<dbReference type="AlphaFoldDB" id="A0AAW2HZK1"/>
<feature type="compositionally biased region" description="Polar residues" evidence="4">
    <location>
        <begin position="265"/>
        <end position="288"/>
    </location>
</feature>
<evidence type="ECO:0000256" key="3">
    <source>
        <dbReference type="ARBA" id="ARBA00022840"/>
    </source>
</evidence>
<feature type="region of interest" description="Disordered" evidence="4">
    <location>
        <begin position="955"/>
        <end position="1012"/>
    </location>
</feature>
<feature type="compositionally biased region" description="Basic and acidic residues" evidence="4">
    <location>
        <begin position="199"/>
        <end position="208"/>
    </location>
</feature>
<evidence type="ECO:0000256" key="1">
    <source>
        <dbReference type="ARBA" id="ARBA00022598"/>
    </source>
</evidence>